<dbReference type="SUPFAM" id="SSF55486">
    <property type="entry name" value="Metalloproteases ('zincins'), catalytic domain"/>
    <property type="match status" value="1"/>
</dbReference>
<dbReference type="SUPFAM" id="SSF57552">
    <property type="entry name" value="Blood coagulation inhibitor (disintegrin)"/>
    <property type="match status" value="1"/>
</dbReference>
<dbReference type="InterPro" id="IPR036436">
    <property type="entry name" value="Disintegrin_dom_sf"/>
</dbReference>
<evidence type="ECO:0000259" key="3">
    <source>
        <dbReference type="PROSITE" id="PS50214"/>
    </source>
</evidence>
<dbReference type="InterPro" id="IPR024079">
    <property type="entry name" value="MetalloPept_cat_dom_sf"/>
</dbReference>
<feature type="compositionally biased region" description="Low complexity" evidence="1">
    <location>
        <begin position="690"/>
        <end position="699"/>
    </location>
</feature>
<name>A0A8H7QTA7_9FUNG</name>
<gene>
    <name evidence="4" type="ORF">INT47_009794</name>
</gene>
<keyword evidence="2" id="KW-1133">Transmembrane helix</keyword>
<dbReference type="OrthoDB" id="5951731at2759"/>
<protein>
    <recommendedName>
        <fullName evidence="3">Disintegrin domain-containing protein</fullName>
    </recommendedName>
</protein>
<evidence type="ECO:0000256" key="1">
    <source>
        <dbReference type="SAM" id="MobiDB-lite"/>
    </source>
</evidence>
<dbReference type="GO" id="GO:0008237">
    <property type="term" value="F:metallopeptidase activity"/>
    <property type="evidence" value="ECO:0007669"/>
    <property type="project" value="InterPro"/>
</dbReference>
<accession>A0A8H7QTA7</accession>
<dbReference type="Pfam" id="PF13688">
    <property type="entry name" value="Reprolysin_5"/>
    <property type="match status" value="1"/>
</dbReference>
<keyword evidence="5" id="KW-1185">Reference proteome</keyword>
<dbReference type="PANTHER" id="PTHR11905">
    <property type="entry name" value="ADAM A DISINTEGRIN AND METALLOPROTEASE DOMAIN"/>
    <property type="match status" value="1"/>
</dbReference>
<dbReference type="PANTHER" id="PTHR11905:SF159">
    <property type="entry name" value="ADAM METALLOPROTEASE"/>
    <property type="match status" value="1"/>
</dbReference>
<evidence type="ECO:0000256" key="2">
    <source>
        <dbReference type="SAM" id="Phobius"/>
    </source>
</evidence>
<comment type="caution">
    <text evidence="4">The sequence shown here is derived from an EMBL/GenBank/DDBJ whole genome shotgun (WGS) entry which is preliminary data.</text>
</comment>
<evidence type="ECO:0000313" key="5">
    <source>
        <dbReference type="Proteomes" id="UP000603453"/>
    </source>
</evidence>
<dbReference type="SMART" id="SM00050">
    <property type="entry name" value="DISIN"/>
    <property type="match status" value="1"/>
</dbReference>
<feature type="compositionally biased region" description="Basic and acidic residues" evidence="1">
    <location>
        <begin position="641"/>
        <end position="655"/>
    </location>
</feature>
<dbReference type="Proteomes" id="UP000603453">
    <property type="component" value="Unassembled WGS sequence"/>
</dbReference>
<reference evidence="4" key="1">
    <citation type="submission" date="2020-12" db="EMBL/GenBank/DDBJ databases">
        <title>Metabolic potential, ecology and presence of endohyphal bacteria is reflected in genomic diversity of Mucoromycotina.</title>
        <authorList>
            <person name="Muszewska A."/>
            <person name="Okrasinska A."/>
            <person name="Steczkiewicz K."/>
            <person name="Drgas O."/>
            <person name="Orlowska M."/>
            <person name="Perlinska-Lenart U."/>
            <person name="Aleksandrzak-Piekarczyk T."/>
            <person name="Szatraj K."/>
            <person name="Zielenkiewicz U."/>
            <person name="Pilsyk S."/>
            <person name="Malc E."/>
            <person name="Mieczkowski P."/>
            <person name="Kruszewska J.S."/>
            <person name="Biernat P."/>
            <person name="Pawlowska J."/>
        </authorList>
    </citation>
    <scope>NUCLEOTIDE SEQUENCE</scope>
    <source>
        <strain evidence="4">WA0000017839</strain>
    </source>
</reference>
<feature type="transmembrane region" description="Helical" evidence="2">
    <location>
        <begin position="596"/>
        <end position="615"/>
    </location>
</feature>
<keyword evidence="2" id="KW-0812">Transmembrane</keyword>
<dbReference type="Gene3D" id="3.40.390.10">
    <property type="entry name" value="Collagenase (Catalytic Domain)"/>
    <property type="match status" value="1"/>
</dbReference>
<proteinExistence type="predicted"/>
<feature type="domain" description="Disintegrin" evidence="3">
    <location>
        <begin position="430"/>
        <end position="493"/>
    </location>
</feature>
<dbReference type="AlphaFoldDB" id="A0A8H7QTA7"/>
<feature type="region of interest" description="Disordered" evidence="1">
    <location>
        <begin position="634"/>
        <end position="665"/>
    </location>
</feature>
<keyword evidence="2" id="KW-0472">Membrane</keyword>
<dbReference type="PROSITE" id="PS50214">
    <property type="entry name" value="DISINTEGRIN_2"/>
    <property type="match status" value="1"/>
</dbReference>
<dbReference type="EMBL" id="JAEPRD010000112">
    <property type="protein sequence ID" value="KAG2198389.1"/>
    <property type="molecule type" value="Genomic_DNA"/>
</dbReference>
<dbReference type="InterPro" id="IPR001762">
    <property type="entry name" value="Disintegrin_dom"/>
</dbReference>
<sequence length="731" mass="80507">MLGRNDLLRLPTDTYIPGKKRSLLTHDDSFLLEFSAFDKWISLALIPNVDLFHPSAQLTVFNTNGSTNDTQLLRPHDHLVYKGHVNNVTHQWARIIMRHDLDSYPVFEGAFTVDSDIYHIKTTPNYHISKRHDDPNTGGEMVIYRDSDQQVDVLEKRDKHPSIDITCAMEELAYNRRMTGSHTAPLSNVTDSTFSNLWEKRTVLDVTPAPITSTAGCPTARKIAYMGAAADCSYVLSYGSVRYAKLQMINDWNVASAVYEKTFNVSLGLIYLQISVPECPIKPKSSLVWNQACSNYYTINDRLSDFSLWRGKKGDDGAALWHLMTKCSTGVKVGIAWLSQLCETQVSQQIEDDGSYEWVSGTGVSSITRDEWKVVAHEIGHGFGDTYIMNPTSNVTTNDFSPCSISDVCNTFPNIGYCLNTPDLRTGGTFSLCGNGILEPGEECDPGLTDSPCCFAKTSPPDTICRPAVSECDSAEFCTGSNSSCPVDIHDKDGASCANGTMKCASGICTSRDQQCMARGLRQNISEQCSFQQDSCLISCTDPKDARNCLMLSGMFLDGTECGLAGFCEKGSCKGTGALNTIKAWTAKNKAIAIPVYLFGSIGVLLIIGWGTWYFRRRYKRKILLAEKDKDSRPSSLISYTKDDLTPPKTRRDSHIVPFPNTNENVTPVVTTTNENIELDTISLGEHNSNHSGSNNSRRGGAGGNPFLPTNNESLNSLGTHRRGKSFGFTS</sequence>
<dbReference type="Gene3D" id="4.10.70.10">
    <property type="entry name" value="Disintegrin domain"/>
    <property type="match status" value="1"/>
</dbReference>
<feature type="region of interest" description="Disordered" evidence="1">
    <location>
        <begin position="684"/>
        <end position="731"/>
    </location>
</feature>
<organism evidence="4 5">
    <name type="scientific">Mucor saturninus</name>
    <dbReference type="NCBI Taxonomy" id="64648"/>
    <lineage>
        <taxon>Eukaryota</taxon>
        <taxon>Fungi</taxon>
        <taxon>Fungi incertae sedis</taxon>
        <taxon>Mucoromycota</taxon>
        <taxon>Mucoromycotina</taxon>
        <taxon>Mucoromycetes</taxon>
        <taxon>Mucorales</taxon>
        <taxon>Mucorineae</taxon>
        <taxon>Mucoraceae</taxon>
        <taxon>Mucor</taxon>
    </lineage>
</organism>
<evidence type="ECO:0000313" key="4">
    <source>
        <dbReference type="EMBL" id="KAG2198389.1"/>
    </source>
</evidence>
<feature type="compositionally biased region" description="Polar residues" evidence="1">
    <location>
        <begin position="708"/>
        <end position="719"/>
    </location>
</feature>